<evidence type="ECO:0000259" key="2">
    <source>
        <dbReference type="Pfam" id="PF08914"/>
    </source>
</evidence>
<proteinExistence type="predicted"/>
<reference evidence="3" key="1">
    <citation type="journal article" date="2019" name="Environ. Microbiol.">
        <title>Fungal ecological strategies reflected in gene transcription - a case study of two litter decomposers.</title>
        <authorList>
            <person name="Barbi F."/>
            <person name="Kohler A."/>
            <person name="Barry K."/>
            <person name="Baskaran P."/>
            <person name="Daum C."/>
            <person name="Fauchery L."/>
            <person name="Ihrmark K."/>
            <person name="Kuo A."/>
            <person name="LaButti K."/>
            <person name="Lipzen A."/>
            <person name="Morin E."/>
            <person name="Grigoriev I.V."/>
            <person name="Henrissat B."/>
            <person name="Lindahl B."/>
            <person name="Martin F."/>
        </authorList>
    </citation>
    <scope>NUCLEOTIDE SEQUENCE</scope>
    <source>
        <strain evidence="3">JB14</strain>
    </source>
</reference>
<dbReference type="CDD" id="cd11655">
    <property type="entry name" value="rap1_myb-like"/>
    <property type="match status" value="1"/>
</dbReference>
<gene>
    <name evidence="3" type="ORF">BT96DRAFT_805018</name>
</gene>
<evidence type="ECO:0000256" key="1">
    <source>
        <dbReference type="SAM" id="MobiDB-lite"/>
    </source>
</evidence>
<organism evidence="3 4">
    <name type="scientific">Gymnopus androsaceus JB14</name>
    <dbReference type="NCBI Taxonomy" id="1447944"/>
    <lineage>
        <taxon>Eukaryota</taxon>
        <taxon>Fungi</taxon>
        <taxon>Dikarya</taxon>
        <taxon>Basidiomycota</taxon>
        <taxon>Agaricomycotina</taxon>
        <taxon>Agaricomycetes</taxon>
        <taxon>Agaricomycetidae</taxon>
        <taxon>Agaricales</taxon>
        <taxon>Marasmiineae</taxon>
        <taxon>Omphalotaceae</taxon>
        <taxon>Gymnopus</taxon>
    </lineage>
</organism>
<feature type="non-terminal residue" evidence="3">
    <location>
        <position position="1"/>
    </location>
</feature>
<dbReference type="InterPro" id="IPR015010">
    <property type="entry name" value="TERF2IP_Myb"/>
</dbReference>
<evidence type="ECO:0000313" key="3">
    <source>
        <dbReference type="EMBL" id="KAE9410936.1"/>
    </source>
</evidence>
<dbReference type="Gene3D" id="1.10.10.60">
    <property type="entry name" value="Homeodomain-like"/>
    <property type="match status" value="1"/>
</dbReference>
<sequence length="461" mass="52885">IHFYIQPELVQEVQDTIRQSIRDLGGEIDDNIPDKGYILAELSSPQSQGLLQLFKPDRWVVPFTYVEACKLEGSQLKPIFLEGGTPMPIHIHESIANLKFRATLYEKILFCAGYPYATAETARVIIADSKTSVFNALVKHHQLTPHKYIESLEWVDKSIEKQEVSFTPHVFKNPGGRRAGEDFTEDDEQKLSEWIAAKIPYKSTGGRTGNKLYQQLCEMGNHPEYAWVARHTWQSWRERYKKNATRLDKIIDNIVSNAKPNPGEKWQYGFVRQADEKPKKKRKRPSKTEDDQQMPEFIVGSSGAGQAIAPSSNLASILTWLLLLSYLLREMRKTNGESESAMICHLLGRNRRQMTRERALMLSMLNVQRPSRCYYSPFSILKTNNSSSSSGPPDDHTLQLAMTISAVAGQVVDQGLEEIALQTRFTLEEIHEYYEKCGNLERTKRRFHKMREHLNLLPDEE</sequence>
<dbReference type="InterPro" id="IPR009057">
    <property type="entry name" value="Homeodomain-like_sf"/>
</dbReference>
<dbReference type="EMBL" id="ML769384">
    <property type="protein sequence ID" value="KAE9410936.1"/>
    <property type="molecule type" value="Genomic_DNA"/>
</dbReference>
<protein>
    <recommendedName>
        <fullName evidence="2">TERF2-interacting telomeric protein 1 Myb domain-containing protein</fullName>
    </recommendedName>
</protein>
<dbReference type="SUPFAM" id="SSF46689">
    <property type="entry name" value="Homeodomain-like"/>
    <property type="match status" value="1"/>
</dbReference>
<accession>A0A6A4IK93</accession>
<dbReference type="AlphaFoldDB" id="A0A6A4IK93"/>
<keyword evidence="4" id="KW-1185">Reference proteome</keyword>
<dbReference type="Pfam" id="PF08914">
    <property type="entry name" value="Myb_Rap1"/>
    <property type="match status" value="1"/>
</dbReference>
<evidence type="ECO:0000313" key="4">
    <source>
        <dbReference type="Proteomes" id="UP000799118"/>
    </source>
</evidence>
<name>A0A6A4IK93_9AGAR</name>
<feature type="region of interest" description="Disordered" evidence="1">
    <location>
        <begin position="264"/>
        <end position="296"/>
    </location>
</feature>
<dbReference type="OrthoDB" id="435460at2759"/>
<feature type="domain" description="TERF2-interacting telomeric protein 1 Myb" evidence="2">
    <location>
        <begin position="183"/>
        <end position="243"/>
    </location>
</feature>
<dbReference type="Proteomes" id="UP000799118">
    <property type="component" value="Unassembled WGS sequence"/>
</dbReference>